<dbReference type="InterPro" id="IPR050807">
    <property type="entry name" value="TransReg_Diox_bact_type"/>
</dbReference>
<reference evidence="5 6" key="1">
    <citation type="journal article" date="2014" name="Antonie Van Leeuwenhoek">
        <title>Hyphomonas beringensis sp. nov. and Hyphomonas chukchiensis sp. nov., isolated from surface seawater of the Bering Sea and Chukchi Sea.</title>
        <authorList>
            <person name="Li C."/>
            <person name="Lai Q."/>
            <person name="Li G."/>
            <person name="Dong C."/>
            <person name="Wang J."/>
            <person name="Liao Y."/>
            <person name="Shao Z."/>
        </authorList>
    </citation>
    <scope>NUCLEOTIDE SEQUENCE [LARGE SCALE GENOMIC DNA]</scope>
    <source>
        <strain evidence="5 6">25B14_1</strain>
    </source>
</reference>
<dbReference type="Pfam" id="PF01381">
    <property type="entry name" value="HTH_3"/>
    <property type="match status" value="1"/>
</dbReference>
<proteinExistence type="predicted"/>
<dbReference type="Gene3D" id="1.10.260.40">
    <property type="entry name" value="lambda repressor-like DNA-binding domains"/>
    <property type="match status" value="1"/>
</dbReference>
<sequence length="69" mass="7900">MDIRKRFGKKLRALREEQGWSQEEFADRAGLHRTYVSAVERGVRNPTLSVLERLAKALGVSIEEVFKGL</sequence>
<evidence type="ECO:0000259" key="4">
    <source>
        <dbReference type="PROSITE" id="PS50943"/>
    </source>
</evidence>
<evidence type="ECO:0000313" key="6">
    <source>
        <dbReference type="Proteomes" id="UP000027037"/>
    </source>
</evidence>
<dbReference type="Proteomes" id="UP000027037">
    <property type="component" value="Unassembled WGS sequence"/>
</dbReference>
<dbReference type="PANTHER" id="PTHR46797">
    <property type="entry name" value="HTH-TYPE TRANSCRIPTIONAL REGULATOR"/>
    <property type="match status" value="1"/>
</dbReference>
<protein>
    <recommendedName>
        <fullName evidence="4">HTH cro/C1-type domain-containing protein</fullName>
    </recommendedName>
</protein>
<dbReference type="InterPro" id="IPR010982">
    <property type="entry name" value="Lambda_DNA-bd_dom_sf"/>
</dbReference>
<dbReference type="InterPro" id="IPR001387">
    <property type="entry name" value="Cro/C1-type_HTH"/>
</dbReference>
<keyword evidence="2" id="KW-0238">DNA-binding</keyword>
<dbReference type="OrthoDB" id="9815697at2"/>
<gene>
    <name evidence="5" type="ORF">HY29_16615</name>
</gene>
<dbReference type="RefSeq" id="WP_034797408.1">
    <property type="nucleotide sequence ID" value="NZ_AWFF01000049.1"/>
</dbReference>
<dbReference type="GO" id="GO:0003700">
    <property type="term" value="F:DNA-binding transcription factor activity"/>
    <property type="evidence" value="ECO:0007669"/>
    <property type="project" value="TreeGrafter"/>
</dbReference>
<evidence type="ECO:0000256" key="3">
    <source>
        <dbReference type="ARBA" id="ARBA00023163"/>
    </source>
</evidence>
<dbReference type="CDD" id="cd00093">
    <property type="entry name" value="HTH_XRE"/>
    <property type="match status" value="1"/>
</dbReference>
<dbReference type="SMART" id="SM00530">
    <property type="entry name" value="HTH_XRE"/>
    <property type="match status" value="1"/>
</dbReference>
<dbReference type="AlphaFoldDB" id="A0A062U7B3"/>
<dbReference type="PROSITE" id="PS50943">
    <property type="entry name" value="HTH_CROC1"/>
    <property type="match status" value="1"/>
</dbReference>
<dbReference type="PANTHER" id="PTHR46797:SF23">
    <property type="entry name" value="HTH-TYPE TRANSCRIPTIONAL REGULATOR SUTR"/>
    <property type="match status" value="1"/>
</dbReference>
<dbReference type="EMBL" id="AWFF01000049">
    <property type="protein sequence ID" value="KCZ53628.1"/>
    <property type="molecule type" value="Genomic_DNA"/>
</dbReference>
<feature type="domain" description="HTH cro/C1-type" evidence="4">
    <location>
        <begin position="11"/>
        <end position="65"/>
    </location>
</feature>
<dbReference type="GO" id="GO:0003677">
    <property type="term" value="F:DNA binding"/>
    <property type="evidence" value="ECO:0007669"/>
    <property type="project" value="UniProtKB-KW"/>
</dbReference>
<dbReference type="SUPFAM" id="SSF47413">
    <property type="entry name" value="lambda repressor-like DNA-binding domains"/>
    <property type="match status" value="1"/>
</dbReference>
<evidence type="ECO:0000256" key="2">
    <source>
        <dbReference type="ARBA" id="ARBA00023125"/>
    </source>
</evidence>
<dbReference type="GO" id="GO:0005829">
    <property type="term" value="C:cytosol"/>
    <property type="evidence" value="ECO:0007669"/>
    <property type="project" value="TreeGrafter"/>
</dbReference>
<keyword evidence="3" id="KW-0804">Transcription</keyword>
<name>A0A062U7B3_9PROT</name>
<organism evidence="5 6">
    <name type="scientific">Hyphomonas beringensis</name>
    <dbReference type="NCBI Taxonomy" id="1280946"/>
    <lineage>
        <taxon>Bacteria</taxon>
        <taxon>Pseudomonadati</taxon>
        <taxon>Pseudomonadota</taxon>
        <taxon>Alphaproteobacteria</taxon>
        <taxon>Hyphomonadales</taxon>
        <taxon>Hyphomonadaceae</taxon>
        <taxon>Hyphomonas</taxon>
    </lineage>
</organism>
<accession>A0A062U7B3</accession>
<evidence type="ECO:0000313" key="5">
    <source>
        <dbReference type="EMBL" id="KCZ53628.1"/>
    </source>
</evidence>
<dbReference type="eggNOG" id="COG1813">
    <property type="taxonomic scope" value="Bacteria"/>
</dbReference>
<keyword evidence="6" id="KW-1185">Reference proteome</keyword>
<keyword evidence="1" id="KW-0805">Transcription regulation</keyword>
<comment type="caution">
    <text evidence="5">The sequence shown here is derived from an EMBL/GenBank/DDBJ whole genome shotgun (WGS) entry which is preliminary data.</text>
</comment>
<evidence type="ECO:0000256" key="1">
    <source>
        <dbReference type="ARBA" id="ARBA00023015"/>
    </source>
</evidence>
<dbReference type="PATRIC" id="fig|1280946.3.peg.2480"/>